<evidence type="ECO:0000313" key="1">
    <source>
        <dbReference type="EMBL" id="MDP9686036.1"/>
    </source>
</evidence>
<gene>
    <name evidence="1" type="ORF">J2S47_006538</name>
</gene>
<dbReference type="GeneID" id="91555522"/>
<name>A0ABT9LR74_STRGD</name>
<comment type="caution">
    <text evidence="1">The sequence shown here is derived from an EMBL/GenBank/DDBJ whole genome shotgun (WGS) entry which is preliminary data.</text>
</comment>
<dbReference type="EMBL" id="JAURUD010000001">
    <property type="protein sequence ID" value="MDP9686036.1"/>
    <property type="molecule type" value="Genomic_DNA"/>
</dbReference>
<proteinExistence type="predicted"/>
<dbReference type="RefSeq" id="WP_189414247.1">
    <property type="nucleotide sequence ID" value="NZ_BMSL01000011.1"/>
</dbReference>
<protein>
    <submittedName>
        <fullName evidence="1">Uncharacterized protein</fullName>
    </submittedName>
</protein>
<sequence length="162" mass="16869">MTSTPVETQPVRTDDLGRLLVMSWSREAPQGTVPYILVCPRGDGSNGPEAESAAAARLLAGAGIPPKHELVDATLMPSLPVSLLVLPGAAVLTLPQVTAQFVPPADWLEAVGAHGCAYLIFTTRPWPDAKPGDAGTLTAFASDEATLKSAAHVVLPARSLRN</sequence>
<dbReference type="InterPro" id="IPR045993">
    <property type="entry name" value="DUF5949"/>
</dbReference>
<dbReference type="Pfam" id="PF19374">
    <property type="entry name" value="DUF5949"/>
    <property type="match status" value="1"/>
</dbReference>
<evidence type="ECO:0000313" key="2">
    <source>
        <dbReference type="Proteomes" id="UP001231675"/>
    </source>
</evidence>
<reference evidence="1 2" key="1">
    <citation type="submission" date="2023-07" db="EMBL/GenBank/DDBJ databases">
        <title>Sequencing the genomes of 1000 actinobacteria strains.</title>
        <authorList>
            <person name="Klenk H.-P."/>
        </authorList>
    </citation>
    <scope>NUCLEOTIDE SEQUENCE [LARGE SCALE GENOMIC DNA]</scope>
    <source>
        <strain evidence="1 2">DSM 40229</strain>
    </source>
</reference>
<accession>A0ABT9LR74</accession>
<dbReference type="Proteomes" id="UP001231675">
    <property type="component" value="Unassembled WGS sequence"/>
</dbReference>
<organism evidence="1 2">
    <name type="scientific">Streptomyces griseoviridis</name>
    <dbReference type="NCBI Taxonomy" id="45398"/>
    <lineage>
        <taxon>Bacteria</taxon>
        <taxon>Bacillati</taxon>
        <taxon>Actinomycetota</taxon>
        <taxon>Actinomycetes</taxon>
        <taxon>Kitasatosporales</taxon>
        <taxon>Streptomycetaceae</taxon>
        <taxon>Streptomyces</taxon>
    </lineage>
</organism>
<keyword evidence="2" id="KW-1185">Reference proteome</keyword>